<feature type="repeat" description="TPR" evidence="8">
    <location>
        <begin position="23"/>
        <end position="56"/>
    </location>
</feature>
<dbReference type="EC" id="2.4.1.255" evidence="3"/>
<comment type="pathway">
    <text evidence="1">Protein modification; protein glycosylation.</text>
</comment>
<keyword evidence="11" id="KW-1185">Reference proteome</keyword>
<dbReference type="FunFam" id="3.30.720.150:FF:000001">
    <property type="entry name" value="UDP-N-acetylglucosamine--peptide N-acetylglucosaminyltransferase 110 kDa subunit"/>
    <property type="match status" value="1"/>
</dbReference>
<evidence type="ECO:0000256" key="5">
    <source>
        <dbReference type="ARBA" id="ARBA00022679"/>
    </source>
</evidence>
<dbReference type="Proteomes" id="UP001152798">
    <property type="component" value="Chromosome 3"/>
</dbReference>
<reference evidence="10" key="1">
    <citation type="submission" date="2022-01" db="EMBL/GenBank/DDBJ databases">
        <authorList>
            <person name="King R."/>
        </authorList>
    </citation>
    <scope>NUCLEOTIDE SEQUENCE</scope>
</reference>
<keyword evidence="7 8" id="KW-0802">TPR repeat</keyword>
<comment type="similarity">
    <text evidence="2">Belongs to the glycosyltransferase 41 family. O-GlcNAc transferase subfamily.</text>
</comment>
<evidence type="ECO:0000256" key="4">
    <source>
        <dbReference type="ARBA" id="ARBA00022676"/>
    </source>
</evidence>
<dbReference type="AlphaFoldDB" id="A0A9P0H426"/>
<evidence type="ECO:0000313" key="11">
    <source>
        <dbReference type="Proteomes" id="UP001152798"/>
    </source>
</evidence>
<dbReference type="PANTHER" id="PTHR44366:SF1">
    <property type="entry name" value="UDP-N-ACETYLGLUCOSAMINE--PEPTIDE N-ACETYLGLUCOSAMINYLTRANSFERASE 110 KDA SUBUNIT"/>
    <property type="match status" value="1"/>
</dbReference>
<protein>
    <recommendedName>
        <fullName evidence="3">protein O-GlcNAc transferase</fullName>
        <ecNumber evidence="3">2.4.1.255</ecNumber>
    </recommendedName>
</protein>
<dbReference type="Gene3D" id="3.30.720.150">
    <property type="match status" value="1"/>
</dbReference>
<dbReference type="PANTHER" id="PTHR44366">
    <property type="entry name" value="UDP-N-ACETYLGLUCOSAMINE--PEPTIDE N-ACETYLGLUCOSAMINYLTRANSFERASE 110 KDA SUBUNIT"/>
    <property type="match status" value="1"/>
</dbReference>
<organism evidence="10 11">
    <name type="scientific">Nezara viridula</name>
    <name type="common">Southern green stink bug</name>
    <name type="synonym">Cimex viridulus</name>
    <dbReference type="NCBI Taxonomy" id="85310"/>
    <lineage>
        <taxon>Eukaryota</taxon>
        <taxon>Metazoa</taxon>
        <taxon>Ecdysozoa</taxon>
        <taxon>Arthropoda</taxon>
        <taxon>Hexapoda</taxon>
        <taxon>Insecta</taxon>
        <taxon>Pterygota</taxon>
        <taxon>Neoptera</taxon>
        <taxon>Paraneoptera</taxon>
        <taxon>Hemiptera</taxon>
        <taxon>Heteroptera</taxon>
        <taxon>Panheteroptera</taxon>
        <taxon>Pentatomomorpha</taxon>
        <taxon>Pentatomoidea</taxon>
        <taxon>Pentatomidae</taxon>
        <taxon>Pentatominae</taxon>
        <taxon>Nezara</taxon>
    </lineage>
</organism>
<evidence type="ECO:0000313" key="10">
    <source>
        <dbReference type="EMBL" id="CAH1395266.1"/>
    </source>
</evidence>
<keyword evidence="5" id="KW-0808">Transferase</keyword>
<dbReference type="SUPFAM" id="SSF48452">
    <property type="entry name" value="TPR-like"/>
    <property type="match status" value="2"/>
</dbReference>
<evidence type="ECO:0000256" key="7">
    <source>
        <dbReference type="ARBA" id="ARBA00022803"/>
    </source>
</evidence>
<dbReference type="Pfam" id="PF13414">
    <property type="entry name" value="TPR_11"/>
    <property type="match status" value="3"/>
</dbReference>
<dbReference type="EMBL" id="OV725079">
    <property type="protein sequence ID" value="CAH1395266.1"/>
    <property type="molecule type" value="Genomic_DNA"/>
</dbReference>
<feature type="repeat" description="TPR" evidence="8">
    <location>
        <begin position="159"/>
        <end position="192"/>
    </location>
</feature>
<proteinExistence type="inferred from homology"/>
<dbReference type="GO" id="GO:0006493">
    <property type="term" value="P:protein O-linked glycosylation"/>
    <property type="evidence" value="ECO:0007669"/>
    <property type="project" value="InterPro"/>
</dbReference>
<evidence type="ECO:0000256" key="8">
    <source>
        <dbReference type="PROSITE-ProRule" id="PRU00339"/>
    </source>
</evidence>
<dbReference type="InterPro" id="IPR011990">
    <property type="entry name" value="TPR-like_helical_dom_sf"/>
</dbReference>
<dbReference type="Gene3D" id="1.25.40.10">
    <property type="entry name" value="Tetratricopeptide repeat domain"/>
    <property type="match status" value="2"/>
</dbReference>
<evidence type="ECO:0000256" key="1">
    <source>
        <dbReference type="ARBA" id="ARBA00004922"/>
    </source>
</evidence>
<dbReference type="PROSITE" id="PS50293">
    <property type="entry name" value="TPR_REGION"/>
    <property type="match status" value="3"/>
</dbReference>
<dbReference type="Gene3D" id="3.40.50.2000">
    <property type="entry name" value="Glycogen Phosphorylase B"/>
    <property type="match status" value="1"/>
</dbReference>
<dbReference type="Pfam" id="PF13844">
    <property type="entry name" value="Glyco_transf_41"/>
    <property type="match status" value="1"/>
</dbReference>
<evidence type="ECO:0000256" key="2">
    <source>
        <dbReference type="ARBA" id="ARBA00005386"/>
    </source>
</evidence>
<dbReference type="FunFam" id="3.40.50.2000:FF:000012">
    <property type="entry name" value="UDP-N-acetylglucosamine--peptide N-acetylglucosaminyltransferase 110 kDa subunit"/>
    <property type="match status" value="1"/>
</dbReference>
<dbReference type="FunFam" id="3.40.50.11380:FF:000001">
    <property type="entry name" value="UDP-N-acetylglucosamine--peptide N-acetylglucosaminyltransferase 110 kDa subunit"/>
    <property type="match status" value="1"/>
</dbReference>
<sequence length="774" mass="85946">MGSSNGRAVAAYLRALNLSPNNAVVHGNLACVYYEQGLIDLAIDTYRRAIELQPNFPDAYCNLANALKEKGQVAEAEECYNTALRLCPSHADSLNNLANIKREQGYIEESTRLYLKALEVFPEFAAAHSNLASVLQQQGKLNEALMHYKEAIRIQPTFADAYSNMGNTLKEMQDIQGALQCYTRAIQINPAFADAHSNLASIHKDSGNIPEAIQSYRTALKLKPDFPDAYCNLAHCLQIVCDWTDYEARMKKLVSIVAEQLEKNRLPSIHVLHKPGYKYPKDLYAGRLRIGYVSSDFGNHPTSHLMQSIPGLHRRIEVEIFCYALSPDDGTTFRAKICRESEHFIDLSQVPCNGKAADRINSDGIHILVNMNGYTKGARNEIFALRPAPIQVMWLGYPGTSGASFMDYLITDAVTSPVELASQYSEKLAFMPHTYFIGDHKQMFPHLKERLILADKTSKSELADNVAVLNATDLSPMIENTEVKEIRELVAPVTDTKTSRPVEISLKVAQLPTTTPIETMIASGQIQTSLNGVVVQNGLATNQTNNKAATGEEVPQSIVITTRQQYGLPDDAVVYCNFNQLYKIDPHTLQMWVNILKAVPQSVMWLLRFPSVGEPHLQAAASALGLPPGRIIFSNVAAKEEHVRRGQLADVCLDTPLCNGHTTSMDVLWTGTPVVTLPGETLASRVAASQLATLGCHELIARTRQEYQEIAIRLGTDREYLKAMRAEVWRARSESPLFSCRMYAEGLEKLYKIMWNRHASGEKPAHISVSQASQ</sequence>
<evidence type="ECO:0000256" key="3">
    <source>
        <dbReference type="ARBA" id="ARBA00011970"/>
    </source>
</evidence>
<keyword evidence="4" id="KW-0328">Glycosyltransferase</keyword>
<feature type="repeat" description="TPR" evidence="8">
    <location>
        <begin position="125"/>
        <end position="158"/>
    </location>
</feature>
<feature type="repeat" description="TPR" evidence="8">
    <location>
        <begin position="193"/>
        <end position="226"/>
    </location>
</feature>
<dbReference type="PROSITE" id="PS50005">
    <property type="entry name" value="TPR"/>
    <property type="match status" value="5"/>
</dbReference>
<feature type="domain" description="O-GlcNAc transferase C-terminal" evidence="9">
    <location>
        <begin position="269"/>
        <end position="746"/>
    </location>
</feature>
<evidence type="ECO:0000256" key="6">
    <source>
        <dbReference type="ARBA" id="ARBA00022737"/>
    </source>
</evidence>
<dbReference type="InterPro" id="IPR037919">
    <property type="entry name" value="OGT"/>
</dbReference>
<accession>A0A9P0H426</accession>
<evidence type="ECO:0000259" key="9">
    <source>
        <dbReference type="Pfam" id="PF13844"/>
    </source>
</evidence>
<keyword evidence="6" id="KW-0677">Repeat</keyword>
<dbReference type="InterPro" id="IPR029489">
    <property type="entry name" value="OGT/SEC/SPY_C"/>
</dbReference>
<dbReference type="SMART" id="SM00028">
    <property type="entry name" value="TPR"/>
    <property type="match status" value="6"/>
</dbReference>
<feature type="repeat" description="TPR" evidence="8">
    <location>
        <begin position="57"/>
        <end position="90"/>
    </location>
</feature>
<dbReference type="Gene3D" id="3.40.50.11380">
    <property type="match status" value="1"/>
</dbReference>
<dbReference type="GO" id="GO:0097363">
    <property type="term" value="F:protein O-acetylglucosaminyltransferase activity"/>
    <property type="evidence" value="ECO:0007669"/>
    <property type="project" value="UniProtKB-EC"/>
</dbReference>
<dbReference type="InterPro" id="IPR019734">
    <property type="entry name" value="TPR_rpt"/>
</dbReference>
<gene>
    <name evidence="10" type="ORF">NEZAVI_LOCUS5573</name>
</gene>
<dbReference type="OrthoDB" id="9991317at2759"/>
<dbReference type="Pfam" id="PF13374">
    <property type="entry name" value="TPR_10"/>
    <property type="match status" value="1"/>
</dbReference>
<name>A0A9P0H426_NEZVI</name>